<feature type="domain" description="Phosphoribosyl-AMP cyclohydrolase" evidence="7">
    <location>
        <begin position="45"/>
        <end position="119"/>
    </location>
</feature>
<dbReference type="InterPro" id="IPR038019">
    <property type="entry name" value="PRib_AMP_CycHydrolase_sf"/>
</dbReference>
<evidence type="ECO:0000313" key="8">
    <source>
        <dbReference type="EMBL" id="QSR86015.1"/>
    </source>
</evidence>
<dbReference type="PANTHER" id="PTHR42945:SF1">
    <property type="entry name" value="HISTIDINE BIOSYNTHESIS BIFUNCTIONAL PROTEIN HIS7"/>
    <property type="match status" value="1"/>
</dbReference>
<dbReference type="EMBL" id="CP065956">
    <property type="protein sequence ID" value="QSR86015.1"/>
    <property type="molecule type" value="Genomic_DNA"/>
</dbReference>
<dbReference type="GO" id="GO:0004635">
    <property type="term" value="F:phosphoribosyl-AMP cyclohydrolase activity"/>
    <property type="evidence" value="ECO:0007669"/>
    <property type="project" value="UniProtKB-EC"/>
</dbReference>
<evidence type="ECO:0000256" key="3">
    <source>
        <dbReference type="ARBA" id="ARBA00012721"/>
    </source>
</evidence>
<keyword evidence="9" id="KW-1185">Reference proteome</keyword>
<name>A0ABX7PSR0_9BACT</name>
<keyword evidence="6" id="KW-0368">Histidine biosynthesis</keyword>
<keyword evidence="4" id="KW-0028">Amino-acid biosynthesis</keyword>
<dbReference type="RefSeq" id="WP_206843953.1">
    <property type="nucleotide sequence ID" value="NZ_CP065956.1"/>
</dbReference>
<dbReference type="Pfam" id="PF01502">
    <property type="entry name" value="PRA-CH"/>
    <property type="match status" value="1"/>
</dbReference>
<evidence type="ECO:0000313" key="9">
    <source>
        <dbReference type="Proteomes" id="UP000663088"/>
    </source>
</evidence>
<comment type="pathway">
    <text evidence="2">Amino-acid biosynthesis; L-histidine biosynthesis; L-histidine from 5-phospho-alpha-D-ribose 1-diphosphate: step 3/9.</text>
</comment>
<accession>A0ABX7PSR0</accession>
<organism evidence="8 9">
    <name type="scientific">Candidatus Methylacidiphilum infernorum</name>
    <dbReference type="NCBI Taxonomy" id="511746"/>
    <lineage>
        <taxon>Bacteria</taxon>
        <taxon>Pseudomonadati</taxon>
        <taxon>Verrucomicrobiota</taxon>
        <taxon>Methylacidiphilae</taxon>
        <taxon>Methylacidiphilales</taxon>
        <taxon>Methylacidiphilaceae</taxon>
        <taxon>Methylacidiphilum (ex Ratnadevi et al. 2023)</taxon>
    </lineage>
</organism>
<evidence type="ECO:0000256" key="5">
    <source>
        <dbReference type="ARBA" id="ARBA00022801"/>
    </source>
</evidence>
<evidence type="ECO:0000256" key="6">
    <source>
        <dbReference type="ARBA" id="ARBA00023102"/>
    </source>
</evidence>
<dbReference type="InterPro" id="IPR002496">
    <property type="entry name" value="PRib_AMP_CycHydrolase_dom"/>
</dbReference>
<keyword evidence="5 8" id="KW-0378">Hydrolase</keyword>
<evidence type="ECO:0000256" key="2">
    <source>
        <dbReference type="ARBA" id="ARBA00005169"/>
    </source>
</evidence>
<dbReference type="SUPFAM" id="SSF141734">
    <property type="entry name" value="HisI-like"/>
    <property type="match status" value="1"/>
</dbReference>
<dbReference type="NCBIfam" id="NF000768">
    <property type="entry name" value="PRK00051.1"/>
    <property type="match status" value="1"/>
</dbReference>
<dbReference type="Gene3D" id="3.10.20.810">
    <property type="entry name" value="Phosphoribosyl-AMP cyclohydrolase"/>
    <property type="match status" value="1"/>
</dbReference>
<comment type="catalytic activity">
    <reaction evidence="1">
        <text>1-(5-phospho-beta-D-ribosyl)-5'-AMP + H2O = 1-(5-phospho-beta-D-ribosyl)-5-[(5-phospho-beta-D-ribosylamino)methylideneamino]imidazole-4-carboxamide</text>
        <dbReference type="Rhea" id="RHEA:20049"/>
        <dbReference type="ChEBI" id="CHEBI:15377"/>
        <dbReference type="ChEBI" id="CHEBI:58435"/>
        <dbReference type="ChEBI" id="CHEBI:59457"/>
        <dbReference type="EC" id="3.5.4.19"/>
    </reaction>
</comment>
<dbReference type="EC" id="3.5.4.19" evidence="3"/>
<protein>
    <recommendedName>
        <fullName evidence="3">phosphoribosyl-AMP cyclohydrolase</fullName>
        <ecNumber evidence="3">3.5.4.19</ecNumber>
    </recommendedName>
</protein>
<evidence type="ECO:0000256" key="4">
    <source>
        <dbReference type="ARBA" id="ARBA00022605"/>
    </source>
</evidence>
<sequence>MNEENKKTAPTVFEIEEGNQLLPRFDLYEYLPCITLDAETGEVLMLGYMNREALEKTIQSGLATYYSRSRKKIWVKGEESGFFQHVQDIFIDDDQDTLLLKVRVDGGASCHVGYRSCFYRRLKKGSSKELEFTETHKVFDPKVVYKHG</sequence>
<dbReference type="Proteomes" id="UP000663088">
    <property type="component" value="Chromosome"/>
</dbReference>
<proteinExistence type="predicted"/>
<gene>
    <name evidence="8" type="primary">hisI</name>
    <name evidence="8" type="ORF">EM20IM_05720</name>
</gene>
<reference evidence="8 9" key="1">
    <citation type="submission" date="2020-12" db="EMBL/GenBank/DDBJ databases">
        <authorList>
            <person name="Awala S.I."/>
            <person name="Gwak J.-H."/>
            <person name="Kim S.-J."/>
            <person name="Rhee S.-K."/>
        </authorList>
    </citation>
    <scope>NUCLEOTIDE SEQUENCE [LARGE SCALE GENOMIC DNA]</scope>
    <source>
        <strain evidence="8 9">IT5</strain>
    </source>
</reference>
<evidence type="ECO:0000256" key="1">
    <source>
        <dbReference type="ARBA" id="ARBA00000024"/>
    </source>
</evidence>
<dbReference type="PANTHER" id="PTHR42945">
    <property type="entry name" value="HISTIDINE BIOSYNTHESIS BIFUNCTIONAL PROTEIN"/>
    <property type="match status" value="1"/>
</dbReference>
<evidence type="ECO:0000259" key="7">
    <source>
        <dbReference type="Pfam" id="PF01502"/>
    </source>
</evidence>